<dbReference type="FunFam" id="3.40.50.11980:FF:000002">
    <property type="entry name" value="Proteinaceous RNase P 2"/>
    <property type="match status" value="1"/>
</dbReference>
<keyword evidence="12" id="KW-0464">Manganese</keyword>
<evidence type="ECO:0000256" key="2">
    <source>
        <dbReference type="ARBA" id="ARBA00001946"/>
    </source>
</evidence>
<keyword evidence="11" id="KW-0460">Magnesium</keyword>
<gene>
    <name evidence="17" type="ORF">KK1_016132</name>
</gene>
<evidence type="ECO:0000256" key="3">
    <source>
        <dbReference type="ARBA" id="ARBA00007626"/>
    </source>
</evidence>
<dbReference type="Proteomes" id="UP000075243">
    <property type="component" value="Chromosome 8"/>
</dbReference>
<dbReference type="Pfam" id="PF17177">
    <property type="entry name" value="PPR_long"/>
    <property type="match status" value="1"/>
</dbReference>
<keyword evidence="8" id="KW-0677">Repeat</keyword>
<dbReference type="EMBL" id="CM003610">
    <property type="protein sequence ID" value="KYP61626.1"/>
    <property type="molecule type" value="Genomic_DNA"/>
</dbReference>
<dbReference type="Pfam" id="PF16953">
    <property type="entry name" value="PRORP"/>
    <property type="match status" value="1"/>
</dbReference>
<sequence length="487" mass="55103">MCSKRGDVMGALSLYDSARLEGVRLGQHHYTVLLYLCSSAARGYEVYENMCVDKVSMNEAALTAVARMAMSMGDGDMAFEMVRQMKDLGISPKLRSYGPALSTFCDNGELDKAFAVEKHMLEHGVYPEEPELEALLRVSIGAGNSDKVYYVLHKLRSSVRKVSPTTASLIVDWFKSKQASRIGKRKWDKRLIMEAIENNGGGWYGQGWLGKGKWEVVHTTIGKDGVCKCCGVHLTTIDLDPIETENFSKSVASLALMREKGSNFLKFQKWLDYYGPFEAVVDAANVGLFGQGRFMPHKATVANEIHQRLPSKKFPLIILHNKRIKGDKMDEPINRALIDKWNNANALYATPSGSNDDWYWLYAAIKFKCLLITNDEMRDHLFQLLGNDFFPKWKERHQVRFSFSDTGSPVFHMPPPCSVVIQESEEGHWHVPIETELNYESERRWLCITRAKLDMVRKDCSTTSKDSKPLQKAECARSATRNASAKE</sequence>
<evidence type="ECO:0000256" key="14">
    <source>
        <dbReference type="SAM" id="MobiDB-lite"/>
    </source>
</evidence>
<evidence type="ECO:0000256" key="8">
    <source>
        <dbReference type="ARBA" id="ARBA00022737"/>
    </source>
</evidence>
<keyword evidence="7" id="KW-0479">Metal-binding</keyword>
<dbReference type="OMA" id="SERERTW"/>
<feature type="compositionally biased region" description="Basic and acidic residues" evidence="14">
    <location>
        <begin position="461"/>
        <end position="475"/>
    </location>
</feature>
<dbReference type="GO" id="GO:0001682">
    <property type="term" value="P:tRNA 5'-leader removal"/>
    <property type="evidence" value="ECO:0007669"/>
    <property type="project" value="UniProtKB-ARBA"/>
</dbReference>
<keyword evidence="5" id="KW-0819">tRNA processing</keyword>
<dbReference type="EC" id="3.1.26.5" evidence="4"/>
<dbReference type="Gene3D" id="1.25.40.10">
    <property type="entry name" value="Tetratricopeptide repeat domain"/>
    <property type="match status" value="1"/>
</dbReference>
<dbReference type="PANTHER" id="PTHR13547:SF7">
    <property type="entry name" value="RIBONUCLEASE P"/>
    <property type="match status" value="1"/>
</dbReference>
<feature type="repeat" description="PPR" evidence="13">
    <location>
        <begin position="93"/>
        <end position="127"/>
    </location>
</feature>
<dbReference type="PANTHER" id="PTHR13547">
    <property type="match status" value="1"/>
</dbReference>
<keyword evidence="10" id="KW-0862">Zinc</keyword>
<evidence type="ECO:0000256" key="13">
    <source>
        <dbReference type="PROSITE-ProRule" id="PRU00708"/>
    </source>
</evidence>
<evidence type="ECO:0000256" key="7">
    <source>
        <dbReference type="ARBA" id="ARBA00022723"/>
    </source>
</evidence>
<evidence type="ECO:0000256" key="6">
    <source>
        <dbReference type="ARBA" id="ARBA00022722"/>
    </source>
</evidence>
<evidence type="ECO:0000313" key="18">
    <source>
        <dbReference type="Proteomes" id="UP000075243"/>
    </source>
</evidence>
<keyword evidence="6" id="KW-0540">Nuclease</keyword>
<organism evidence="17 18">
    <name type="scientific">Cajanus cajan</name>
    <name type="common">Pigeon pea</name>
    <name type="synonym">Cajanus indicus</name>
    <dbReference type="NCBI Taxonomy" id="3821"/>
    <lineage>
        <taxon>Eukaryota</taxon>
        <taxon>Viridiplantae</taxon>
        <taxon>Streptophyta</taxon>
        <taxon>Embryophyta</taxon>
        <taxon>Tracheophyta</taxon>
        <taxon>Spermatophyta</taxon>
        <taxon>Magnoliopsida</taxon>
        <taxon>eudicotyledons</taxon>
        <taxon>Gunneridae</taxon>
        <taxon>Pentapetalae</taxon>
        <taxon>rosids</taxon>
        <taxon>fabids</taxon>
        <taxon>Fabales</taxon>
        <taxon>Fabaceae</taxon>
        <taxon>Papilionoideae</taxon>
        <taxon>50 kb inversion clade</taxon>
        <taxon>NPAAA clade</taxon>
        <taxon>indigoferoid/millettioid clade</taxon>
        <taxon>Phaseoleae</taxon>
        <taxon>Cajanus</taxon>
    </lineage>
</organism>
<dbReference type="InterPro" id="IPR031595">
    <property type="entry name" value="PRORP_C"/>
</dbReference>
<comment type="similarity">
    <text evidence="3">Belongs to the PPR family. P subfamily.</text>
</comment>
<evidence type="ECO:0000256" key="12">
    <source>
        <dbReference type="ARBA" id="ARBA00023211"/>
    </source>
</evidence>
<protein>
    <recommendedName>
        <fullName evidence="4">ribonuclease P</fullName>
        <ecNumber evidence="4">3.1.26.5</ecNumber>
    </recommendedName>
</protein>
<feature type="region of interest" description="Disordered" evidence="14">
    <location>
        <begin position="461"/>
        <end position="487"/>
    </location>
</feature>
<comment type="catalytic activity">
    <reaction evidence="1">
        <text>Endonucleolytic cleavage of RNA, removing 5'-extranucleotides from tRNA precursor.</text>
        <dbReference type="EC" id="3.1.26.5"/>
    </reaction>
</comment>
<evidence type="ECO:0000259" key="15">
    <source>
        <dbReference type="Pfam" id="PF16953"/>
    </source>
</evidence>
<evidence type="ECO:0000256" key="10">
    <source>
        <dbReference type="ARBA" id="ARBA00022833"/>
    </source>
</evidence>
<name>A0A151T3K2_CAJCA</name>
<evidence type="ECO:0000256" key="4">
    <source>
        <dbReference type="ARBA" id="ARBA00012179"/>
    </source>
</evidence>
<feature type="domain" description="PROP1-like PPR" evidence="16">
    <location>
        <begin position="1"/>
        <end position="180"/>
    </location>
</feature>
<feature type="domain" description="PRORP" evidence="15">
    <location>
        <begin position="221"/>
        <end position="447"/>
    </location>
</feature>
<dbReference type="InterPro" id="IPR002885">
    <property type="entry name" value="PPR_rpt"/>
</dbReference>
<dbReference type="GO" id="GO:0046872">
    <property type="term" value="F:metal ion binding"/>
    <property type="evidence" value="ECO:0007669"/>
    <property type="project" value="UniProtKB-KW"/>
</dbReference>
<evidence type="ECO:0000256" key="1">
    <source>
        <dbReference type="ARBA" id="ARBA00000928"/>
    </source>
</evidence>
<evidence type="ECO:0000256" key="5">
    <source>
        <dbReference type="ARBA" id="ARBA00022694"/>
    </source>
</evidence>
<accession>A0A151T3K2</accession>
<evidence type="ECO:0000313" key="17">
    <source>
        <dbReference type="EMBL" id="KYP61626.1"/>
    </source>
</evidence>
<dbReference type="GO" id="GO:0004526">
    <property type="term" value="F:ribonuclease P activity"/>
    <property type="evidence" value="ECO:0007669"/>
    <property type="project" value="UniProtKB-EC"/>
</dbReference>
<dbReference type="InterPro" id="IPR011990">
    <property type="entry name" value="TPR-like_helical_dom_sf"/>
</dbReference>
<comment type="cofactor">
    <cofactor evidence="2">
        <name>Mg(2+)</name>
        <dbReference type="ChEBI" id="CHEBI:18420"/>
    </cofactor>
</comment>
<reference evidence="17 18" key="1">
    <citation type="journal article" date="2012" name="Nat. Biotechnol.">
        <title>Draft genome sequence of pigeonpea (Cajanus cajan), an orphan legume crop of resource-poor farmers.</title>
        <authorList>
            <person name="Varshney R.K."/>
            <person name="Chen W."/>
            <person name="Li Y."/>
            <person name="Bharti A.K."/>
            <person name="Saxena R.K."/>
            <person name="Schlueter J.A."/>
            <person name="Donoghue M.T."/>
            <person name="Azam S."/>
            <person name="Fan G."/>
            <person name="Whaley A.M."/>
            <person name="Farmer A.D."/>
            <person name="Sheridan J."/>
            <person name="Iwata A."/>
            <person name="Tuteja R."/>
            <person name="Penmetsa R.V."/>
            <person name="Wu W."/>
            <person name="Upadhyaya H.D."/>
            <person name="Yang S.P."/>
            <person name="Shah T."/>
            <person name="Saxena K.B."/>
            <person name="Michael T."/>
            <person name="McCombie W.R."/>
            <person name="Yang B."/>
            <person name="Zhang G."/>
            <person name="Yang H."/>
            <person name="Wang J."/>
            <person name="Spillane C."/>
            <person name="Cook D.R."/>
            <person name="May G.D."/>
            <person name="Xu X."/>
            <person name="Jackson S.A."/>
        </authorList>
    </citation>
    <scope>NUCLEOTIDE SEQUENCE [LARGE SCALE GENOMIC DNA]</scope>
    <source>
        <strain evidence="18">cv. Asha</strain>
    </source>
</reference>
<dbReference type="Gramene" id="C.cajan_15671.t">
    <property type="protein sequence ID" value="C.cajan_15671.t"/>
    <property type="gene ID" value="C.cajan_15671"/>
</dbReference>
<dbReference type="InterPro" id="IPR033443">
    <property type="entry name" value="PROP1-like_PPR_dom"/>
</dbReference>
<dbReference type="FunFam" id="1.25.40.10:FF:000339">
    <property type="entry name" value="Proteinaceous RNase P 1, chloroplastic/mitochondrial"/>
    <property type="match status" value="1"/>
</dbReference>
<keyword evidence="18" id="KW-1185">Reference proteome</keyword>
<dbReference type="PROSITE" id="PS51375">
    <property type="entry name" value="PPR"/>
    <property type="match status" value="1"/>
</dbReference>
<evidence type="ECO:0000259" key="16">
    <source>
        <dbReference type="Pfam" id="PF17177"/>
    </source>
</evidence>
<dbReference type="AlphaFoldDB" id="A0A151T3K2"/>
<keyword evidence="9" id="KW-0378">Hydrolase</keyword>
<evidence type="ECO:0000256" key="11">
    <source>
        <dbReference type="ARBA" id="ARBA00022842"/>
    </source>
</evidence>
<proteinExistence type="inferred from homology"/>
<dbReference type="Gene3D" id="3.40.50.11980">
    <property type="match status" value="1"/>
</dbReference>
<evidence type="ECO:0000256" key="9">
    <source>
        <dbReference type="ARBA" id="ARBA00022801"/>
    </source>
</evidence>